<dbReference type="STRING" id="1736691.SAMN06295964_0886"/>
<evidence type="ECO:0000256" key="5">
    <source>
        <dbReference type="ARBA" id="ARBA00023136"/>
    </source>
</evidence>
<feature type="transmembrane region" description="Helical" evidence="7">
    <location>
        <begin position="302"/>
        <end position="326"/>
    </location>
</feature>
<feature type="transmembrane region" description="Helical" evidence="7">
    <location>
        <begin position="93"/>
        <end position="112"/>
    </location>
</feature>
<feature type="transmembrane region" description="Helical" evidence="7">
    <location>
        <begin position="247"/>
        <end position="266"/>
    </location>
</feature>
<keyword evidence="9" id="KW-1185">Reference proteome</keyword>
<evidence type="ECO:0000256" key="1">
    <source>
        <dbReference type="ARBA" id="ARBA00004651"/>
    </source>
</evidence>
<keyword evidence="2" id="KW-1003">Cell membrane</keyword>
<dbReference type="EMBL" id="LT796768">
    <property type="protein sequence ID" value="SKB05280.1"/>
    <property type="molecule type" value="Genomic_DNA"/>
</dbReference>
<evidence type="ECO:0000256" key="3">
    <source>
        <dbReference type="ARBA" id="ARBA00022692"/>
    </source>
</evidence>
<evidence type="ECO:0000256" key="6">
    <source>
        <dbReference type="SAM" id="MobiDB-lite"/>
    </source>
</evidence>
<evidence type="ECO:0000256" key="7">
    <source>
        <dbReference type="SAM" id="Phobius"/>
    </source>
</evidence>
<evidence type="ECO:0000256" key="4">
    <source>
        <dbReference type="ARBA" id="ARBA00022989"/>
    </source>
</evidence>
<dbReference type="InterPro" id="IPR001851">
    <property type="entry name" value="ABC_transp_permease"/>
</dbReference>
<feature type="transmembrane region" description="Helical" evidence="7">
    <location>
        <begin position="273"/>
        <end position="290"/>
    </location>
</feature>
<dbReference type="InterPro" id="IPR043428">
    <property type="entry name" value="LivM-like"/>
</dbReference>
<dbReference type="GO" id="GO:0015658">
    <property type="term" value="F:branched-chain amino acid transmembrane transporter activity"/>
    <property type="evidence" value="ECO:0007669"/>
    <property type="project" value="InterPro"/>
</dbReference>
<protein>
    <submittedName>
        <fullName evidence="8">Branched-chain amino acid transport system permease protein</fullName>
    </submittedName>
</protein>
<evidence type="ECO:0000313" key="8">
    <source>
        <dbReference type="EMBL" id="SKB05280.1"/>
    </source>
</evidence>
<organism evidence="8 9">
    <name type="scientific">Aeromicrobium choanae</name>
    <dbReference type="NCBI Taxonomy" id="1736691"/>
    <lineage>
        <taxon>Bacteria</taxon>
        <taxon>Bacillati</taxon>
        <taxon>Actinomycetota</taxon>
        <taxon>Actinomycetes</taxon>
        <taxon>Propionibacteriales</taxon>
        <taxon>Nocardioidaceae</taxon>
        <taxon>Aeromicrobium</taxon>
    </lineage>
</organism>
<feature type="transmembrane region" description="Helical" evidence="7">
    <location>
        <begin position="214"/>
        <end position="241"/>
    </location>
</feature>
<keyword evidence="3 7" id="KW-0812">Transmembrane</keyword>
<proteinExistence type="predicted"/>
<dbReference type="Pfam" id="PF02653">
    <property type="entry name" value="BPD_transp_2"/>
    <property type="match status" value="1"/>
</dbReference>
<feature type="region of interest" description="Disordered" evidence="6">
    <location>
        <begin position="341"/>
        <end position="370"/>
    </location>
</feature>
<evidence type="ECO:0000313" key="9">
    <source>
        <dbReference type="Proteomes" id="UP000191040"/>
    </source>
</evidence>
<name>A0A1T4YU59_9ACTN</name>
<comment type="subcellular location">
    <subcellularLocation>
        <location evidence="1">Cell membrane</location>
        <topology evidence="1">Multi-pass membrane protein</topology>
    </subcellularLocation>
</comment>
<dbReference type="AlphaFoldDB" id="A0A1T4YU59"/>
<feature type="transmembrane region" description="Helical" evidence="7">
    <location>
        <begin position="119"/>
        <end position="140"/>
    </location>
</feature>
<feature type="transmembrane region" description="Helical" evidence="7">
    <location>
        <begin position="48"/>
        <end position="73"/>
    </location>
</feature>
<reference evidence="9" key="1">
    <citation type="submission" date="2017-02" db="EMBL/GenBank/DDBJ databases">
        <authorList>
            <person name="Varghese N."/>
            <person name="Submissions S."/>
        </authorList>
    </citation>
    <scope>NUCLEOTIDE SEQUENCE [LARGE SCALE GENOMIC DNA]</scope>
    <source>
        <strain evidence="9">9H-4</strain>
    </source>
</reference>
<dbReference type="CDD" id="cd06581">
    <property type="entry name" value="TM_PBP1_LivM_like"/>
    <property type="match status" value="1"/>
</dbReference>
<dbReference type="OrthoDB" id="9814461at2"/>
<sequence>MNSPRVIERGTPVHRALIGVGAVLTVAAVLWLGGLAPFEIGQVTRVMIFAIAIAGLNLATGYVGLLSVGHSAFFGIGAYTTGILMVKAEWEGWATIPVAFAISLVVGLLVGLPALRIRGLYLAMVTLAFAVAFPELVARFDGLTGGASGMTIPRTAMRPPEWTGLGLGEKYVWLFWLSIVVMAITFYVCWCLSRSRYGMAMSAVRQNEIAASASGVNIAIVKVGSFGLSGAITGVAGSLFALYMGSLYAEGSFTLLAGITLLIGLVIGGERTVLGPIAGALAVVYVPYYTADIGSGQSSAVLFALVLLFVIFVAPAGIVGSLAHLLRRHVVVRDPRPDVATGVTPVAPDPAPHPEHPLDSTITPIERSRS</sequence>
<dbReference type="PANTHER" id="PTHR30482:SF20">
    <property type="entry name" value="HIGH-AFFINITY BRANCHED-CHAIN AMINO ACID TRANSPORT SYSTEM PERMEASE PROTEIN LIVM"/>
    <property type="match status" value="1"/>
</dbReference>
<keyword evidence="4 7" id="KW-1133">Transmembrane helix</keyword>
<accession>A0A1T4YU59</accession>
<dbReference type="Proteomes" id="UP000191040">
    <property type="component" value="Chromosome I"/>
</dbReference>
<keyword evidence="5 7" id="KW-0472">Membrane</keyword>
<feature type="transmembrane region" description="Helical" evidence="7">
    <location>
        <begin position="16"/>
        <end position="36"/>
    </location>
</feature>
<feature type="transmembrane region" description="Helical" evidence="7">
    <location>
        <begin position="171"/>
        <end position="193"/>
    </location>
</feature>
<dbReference type="GO" id="GO:0005886">
    <property type="term" value="C:plasma membrane"/>
    <property type="evidence" value="ECO:0007669"/>
    <property type="project" value="UniProtKB-SubCell"/>
</dbReference>
<dbReference type="RefSeq" id="WP_078699026.1">
    <property type="nucleotide sequence ID" value="NZ_LT796768.1"/>
</dbReference>
<dbReference type="PANTHER" id="PTHR30482">
    <property type="entry name" value="HIGH-AFFINITY BRANCHED-CHAIN AMINO ACID TRANSPORT SYSTEM PERMEASE"/>
    <property type="match status" value="1"/>
</dbReference>
<gene>
    <name evidence="8" type="ORF">SAMN06295964_0886</name>
</gene>
<evidence type="ECO:0000256" key="2">
    <source>
        <dbReference type="ARBA" id="ARBA00022475"/>
    </source>
</evidence>